<dbReference type="InterPro" id="IPR012603">
    <property type="entry name" value="ARID4A/B_PWWP"/>
</dbReference>
<dbReference type="PANTHER" id="PTHR13964:SF26">
    <property type="entry name" value="AT-RICH INTERACTIVE DOMAIN-CONTAINING PROTEIN 4A"/>
    <property type="match status" value="1"/>
</dbReference>
<dbReference type="GO" id="GO:0006357">
    <property type="term" value="P:regulation of transcription by RNA polymerase II"/>
    <property type="evidence" value="ECO:0007669"/>
    <property type="project" value="TreeGrafter"/>
</dbReference>
<dbReference type="GO" id="GO:0000976">
    <property type="term" value="F:transcription cis-regulatory region binding"/>
    <property type="evidence" value="ECO:0007669"/>
    <property type="project" value="TreeGrafter"/>
</dbReference>
<sequence>MEANLSSVISPSCNDDLAVKKDQCLVRSFADSRFYTISRKDIRELDMNSISKSELASKKGIQVALTFLKTKAIPESWKMDMSEILESSSSEEEDGEGGESDEDEDKEVEEEETIRVLLMACGAGHTTLANTNSSSEGSGSGSPYCLSSLLLFFSAAIDCTNVLFSYTISRKDIRELDMNSISKSELASKKGIQVALTFLKTKAIPESWKMDMSEILESSSSEEEDGEGGESDEDEDKEVEEEEVQQDGY</sequence>
<evidence type="ECO:0000259" key="4">
    <source>
        <dbReference type="Pfam" id="PF08169"/>
    </source>
</evidence>
<dbReference type="InterPro" id="IPR051232">
    <property type="entry name" value="ARID/SWI1_ChromRemod"/>
</dbReference>
<feature type="region of interest" description="Disordered" evidence="3">
    <location>
        <begin position="84"/>
        <end position="109"/>
    </location>
</feature>
<reference evidence="5 6" key="1">
    <citation type="submission" date="2019-01" db="EMBL/GenBank/DDBJ databases">
        <title>Draft Genome and Complete Hox-Cluster Characterization of the Sterlet Sturgeon (Acipenser ruthenus).</title>
        <authorList>
            <person name="Wei Q."/>
        </authorList>
    </citation>
    <scope>NUCLEOTIDE SEQUENCE [LARGE SCALE GENOMIC DNA]</scope>
    <source>
        <strain evidence="5">WHYD16114868_AA</strain>
        <tissue evidence="5">Blood</tissue>
    </source>
</reference>
<dbReference type="AlphaFoldDB" id="A0A444V0B7"/>
<evidence type="ECO:0000256" key="3">
    <source>
        <dbReference type="SAM" id="MobiDB-lite"/>
    </source>
</evidence>
<evidence type="ECO:0000313" key="5">
    <source>
        <dbReference type="EMBL" id="RXM93877.1"/>
    </source>
</evidence>
<dbReference type="GO" id="GO:0006325">
    <property type="term" value="P:chromatin organization"/>
    <property type="evidence" value="ECO:0007669"/>
    <property type="project" value="UniProtKB-KW"/>
</dbReference>
<organism evidence="5 6">
    <name type="scientific">Acipenser ruthenus</name>
    <name type="common">Sterlet sturgeon</name>
    <dbReference type="NCBI Taxonomy" id="7906"/>
    <lineage>
        <taxon>Eukaryota</taxon>
        <taxon>Metazoa</taxon>
        <taxon>Chordata</taxon>
        <taxon>Craniata</taxon>
        <taxon>Vertebrata</taxon>
        <taxon>Euteleostomi</taxon>
        <taxon>Actinopterygii</taxon>
        <taxon>Chondrostei</taxon>
        <taxon>Acipenseriformes</taxon>
        <taxon>Acipenseridae</taxon>
        <taxon>Acipenser</taxon>
    </lineage>
</organism>
<dbReference type="Gene3D" id="2.30.30.140">
    <property type="match status" value="2"/>
</dbReference>
<comment type="caution">
    <text evidence="5">The sequence shown here is derived from an EMBL/GenBank/DDBJ whole genome shotgun (WGS) entry which is preliminary data.</text>
</comment>
<feature type="compositionally biased region" description="Acidic residues" evidence="3">
    <location>
        <begin position="220"/>
        <end position="249"/>
    </location>
</feature>
<protein>
    <submittedName>
        <fullName evidence="5">AT-rich interactive domain-containing protein 4A</fullName>
    </submittedName>
</protein>
<dbReference type="EMBL" id="SCEB01004030">
    <property type="protein sequence ID" value="RXM93877.1"/>
    <property type="molecule type" value="Genomic_DNA"/>
</dbReference>
<keyword evidence="1" id="KW-0156">Chromatin regulator</keyword>
<keyword evidence="2" id="KW-0238">DNA-binding</keyword>
<feature type="compositionally biased region" description="Acidic residues" evidence="3">
    <location>
        <begin position="89"/>
        <end position="109"/>
    </location>
</feature>
<gene>
    <name evidence="5" type="ORF">EOD39_18612</name>
</gene>
<dbReference type="Pfam" id="PF08169">
    <property type="entry name" value="RBB1NT"/>
    <property type="match status" value="2"/>
</dbReference>
<accession>A0A444V0B7</accession>
<keyword evidence="6" id="KW-1185">Reference proteome</keyword>
<evidence type="ECO:0000256" key="1">
    <source>
        <dbReference type="ARBA" id="ARBA00022853"/>
    </source>
</evidence>
<dbReference type="GO" id="GO:0005634">
    <property type="term" value="C:nucleus"/>
    <property type="evidence" value="ECO:0007669"/>
    <property type="project" value="TreeGrafter"/>
</dbReference>
<feature type="region of interest" description="Disordered" evidence="3">
    <location>
        <begin position="211"/>
        <end position="249"/>
    </location>
</feature>
<feature type="domain" description="ARID4A/B PWWP" evidence="4">
    <location>
        <begin position="166"/>
        <end position="206"/>
    </location>
</feature>
<dbReference type="Proteomes" id="UP000289886">
    <property type="component" value="Unassembled WGS sequence"/>
</dbReference>
<evidence type="ECO:0000256" key="2">
    <source>
        <dbReference type="ARBA" id="ARBA00023125"/>
    </source>
</evidence>
<proteinExistence type="predicted"/>
<name>A0A444V0B7_ACIRT</name>
<evidence type="ECO:0000313" key="6">
    <source>
        <dbReference type="Proteomes" id="UP000289886"/>
    </source>
</evidence>
<dbReference type="PANTHER" id="PTHR13964">
    <property type="entry name" value="RBP-RELATED"/>
    <property type="match status" value="1"/>
</dbReference>
<feature type="domain" description="ARID4A/B PWWP" evidence="4">
    <location>
        <begin position="8"/>
        <end position="75"/>
    </location>
</feature>